<dbReference type="Proteomes" id="UP000823982">
    <property type="component" value="Unassembled WGS sequence"/>
</dbReference>
<reference evidence="2" key="2">
    <citation type="journal article" date="2021" name="PeerJ">
        <title>Extensive microbial diversity within the chicken gut microbiome revealed by metagenomics and culture.</title>
        <authorList>
            <person name="Gilroy R."/>
            <person name="Ravi A."/>
            <person name="Getino M."/>
            <person name="Pursley I."/>
            <person name="Horton D.L."/>
            <person name="Alikhan N.F."/>
            <person name="Baker D."/>
            <person name="Gharbi K."/>
            <person name="Hall N."/>
            <person name="Watson M."/>
            <person name="Adriaenssens E.M."/>
            <person name="Foster-Nyarko E."/>
            <person name="Jarju S."/>
            <person name="Secka A."/>
            <person name="Antonio M."/>
            <person name="Oren A."/>
            <person name="Chaudhuri R.R."/>
            <person name="La Ragione R."/>
            <person name="Hildebrand F."/>
            <person name="Pallen M.J."/>
        </authorList>
    </citation>
    <scope>NUCLEOTIDE SEQUENCE</scope>
    <source>
        <strain evidence="2">CHK157-1446</strain>
    </source>
</reference>
<feature type="domain" description="ANTAR" evidence="1">
    <location>
        <begin position="129"/>
        <end position="190"/>
    </location>
</feature>
<comment type="caution">
    <text evidence="2">The sequence shown here is derived from an EMBL/GenBank/DDBJ whole genome shotgun (WGS) entry which is preliminary data.</text>
</comment>
<dbReference type="Gene3D" id="1.10.10.10">
    <property type="entry name" value="Winged helix-like DNA-binding domain superfamily/Winged helix DNA-binding domain"/>
    <property type="match status" value="1"/>
</dbReference>
<evidence type="ECO:0000313" key="3">
    <source>
        <dbReference type="Proteomes" id="UP000823982"/>
    </source>
</evidence>
<dbReference type="InterPro" id="IPR036388">
    <property type="entry name" value="WH-like_DNA-bd_sf"/>
</dbReference>
<reference evidence="2" key="1">
    <citation type="submission" date="2020-10" db="EMBL/GenBank/DDBJ databases">
        <authorList>
            <person name="Gilroy R."/>
        </authorList>
    </citation>
    <scope>NUCLEOTIDE SEQUENCE</scope>
    <source>
        <strain evidence="2">CHK157-1446</strain>
    </source>
</reference>
<dbReference type="Pfam" id="PF03861">
    <property type="entry name" value="ANTAR"/>
    <property type="match status" value="1"/>
</dbReference>
<name>A0A9D1JHR9_9FIRM</name>
<dbReference type="PROSITE" id="PS50921">
    <property type="entry name" value="ANTAR"/>
    <property type="match status" value="1"/>
</dbReference>
<organism evidence="2 3">
    <name type="scientific">Candidatus Faeciplasma gallinarum</name>
    <dbReference type="NCBI Taxonomy" id="2840799"/>
    <lineage>
        <taxon>Bacteria</taxon>
        <taxon>Bacillati</taxon>
        <taxon>Bacillota</taxon>
        <taxon>Clostridia</taxon>
        <taxon>Eubacteriales</taxon>
        <taxon>Oscillospiraceae</taxon>
        <taxon>Oscillospiraceae incertae sedis</taxon>
        <taxon>Candidatus Faeciplasma</taxon>
    </lineage>
</organism>
<dbReference type="GO" id="GO:0003723">
    <property type="term" value="F:RNA binding"/>
    <property type="evidence" value="ECO:0007669"/>
    <property type="project" value="InterPro"/>
</dbReference>
<dbReference type="SUPFAM" id="SSF52172">
    <property type="entry name" value="CheY-like"/>
    <property type="match status" value="1"/>
</dbReference>
<accession>A0A9D1JHR9</accession>
<dbReference type="EMBL" id="DVIR01000039">
    <property type="protein sequence ID" value="HIS24616.1"/>
    <property type="molecule type" value="Genomic_DNA"/>
</dbReference>
<dbReference type="SMART" id="SM01012">
    <property type="entry name" value="ANTAR"/>
    <property type="match status" value="1"/>
</dbReference>
<dbReference type="AlphaFoldDB" id="A0A9D1JHR9"/>
<sequence>MELMERIYGVLVVSASEKFNETIQKLLPKNRYNPVIVVCDAGEAHRIMLERSFDIVMINSPLPDEFGTRLASDVCGQSGAGVMLLVKAEHYEDISARLTPMGIFTISKPASAQFILQSMQLLCGTRERLRMMEKKAATFEEKMSEIRIVNRAKLLLISEKNLTETQAHRYIEKQAMDRCMTKKAIAEEIINECSA</sequence>
<dbReference type="InterPro" id="IPR005561">
    <property type="entry name" value="ANTAR"/>
</dbReference>
<evidence type="ECO:0000313" key="2">
    <source>
        <dbReference type="EMBL" id="HIS24616.1"/>
    </source>
</evidence>
<protein>
    <submittedName>
        <fullName evidence="2">Response regulator</fullName>
    </submittedName>
</protein>
<dbReference type="InterPro" id="IPR011006">
    <property type="entry name" value="CheY-like_superfamily"/>
</dbReference>
<gene>
    <name evidence="2" type="ORF">IAD01_04345</name>
</gene>
<evidence type="ECO:0000259" key="1">
    <source>
        <dbReference type="PROSITE" id="PS50921"/>
    </source>
</evidence>
<proteinExistence type="predicted"/>